<name>A0AAD8A2W2_DIPPU</name>
<protein>
    <recommendedName>
        <fullName evidence="3">AB hydrolase-1 domain-containing protein</fullName>
    </recommendedName>
</protein>
<evidence type="ECO:0000256" key="1">
    <source>
        <dbReference type="ARBA" id="ARBA00008645"/>
    </source>
</evidence>
<gene>
    <name evidence="4" type="ORF">L9F63_016525</name>
</gene>
<dbReference type="SUPFAM" id="SSF53474">
    <property type="entry name" value="alpha/beta-Hydrolases"/>
    <property type="match status" value="2"/>
</dbReference>
<reference evidence="4" key="2">
    <citation type="submission" date="2023-05" db="EMBL/GenBank/DDBJ databases">
        <authorList>
            <person name="Fouks B."/>
        </authorList>
    </citation>
    <scope>NUCLEOTIDE SEQUENCE</scope>
    <source>
        <strain evidence="4">Stay&amp;Tobe</strain>
        <tissue evidence="4">Testes</tissue>
    </source>
</reference>
<accession>A0AAD8A2W2</accession>
<dbReference type="PANTHER" id="PTHR43798:SF14">
    <property type="entry name" value="SERINE HYDROLASE-LIKE PROTEIN DDB_G0286239"/>
    <property type="match status" value="1"/>
</dbReference>
<evidence type="ECO:0000259" key="3">
    <source>
        <dbReference type="Pfam" id="PF00561"/>
    </source>
</evidence>
<evidence type="ECO:0000313" key="4">
    <source>
        <dbReference type="EMBL" id="KAJ9590438.1"/>
    </source>
</evidence>
<proteinExistence type="inferred from homology"/>
<feature type="domain" description="AB hydrolase-1" evidence="3">
    <location>
        <begin position="10"/>
        <end position="142"/>
    </location>
</feature>
<dbReference type="GO" id="GO:0016787">
    <property type="term" value="F:hydrolase activity"/>
    <property type="evidence" value="ECO:0007669"/>
    <property type="project" value="UniProtKB-KW"/>
</dbReference>
<evidence type="ECO:0000256" key="2">
    <source>
        <dbReference type="ARBA" id="ARBA00022801"/>
    </source>
</evidence>
<dbReference type="InterPro" id="IPR029058">
    <property type="entry name" value="AB_hydrolase_fold"/>
</dbReference>
<comment type="caution">
    <text evidence="4">The sequence shown here is derived from an EMBL/GenBank/DDBJ whole genome shotgun (WGS) entry which is preliminary data.</text>
</comment>
<dbReference type="EMBL" id="JASPKZ010004216">
    <property type="protein sequence ID" value="KAJ9590438.1"/>
    <property type="molecule type" value="Genomic_DNA"/>
</dbReference>
<dbReference type="GO" id="GO:0016020">
    <property type="term" value="C:membrane"/>
    <property type="evidence" value="ECO:0007669"/>
    <property type="project" value="TreeGrafter"/>
</dbReference>
<dbReference type="Proteomes" id="UP001233999">
    <property type="component" value="Unassembled WGS sequence"/>
</dbReference>
<feature type="non-terminal residue" evidence="4">
    <location>
        <position position="1"/>
    </location>
</feature>
<dbReference type="Pfam" id="PF00561">
    <property type="entry name" value="Abhydrolase_1"/>
    <property type="match status" value="2"/>
</dbReference>
<dbReference type="AlphaFoldDB" id="A0AAD8A2W2"/>
<dbReference type="InterPro" id="IPR000073">
    <property type="entry name" value="AB_hydrolase_1"/>
</dbReference>
<keyword evidence="5" id="KW-1185">Reference proteome</keyword>
<feature type="domain" description="AB hydrolase-1" evidence="3">
    <location>
        <begin position="321"/>
        <end position="572"/>
    </location>
</feature>
<reference evidence="4" key="1">
    <citation type="journal article" date="2023" name="IScience">
        <title>Live-bearing cockroach genome reveals convergent evolutionary mechanisms linked to viviparity in insects and beyond.</title>
        <authorList>
            <person name="Fouks B."/>
            <person name="Harrison M.C."/>
            <person name="Mikhailova A.A."/>
            <person name="Marchal E."/>
            <person name="English S."/>
            <person name="Carruthers M."/>
            <person name="Jennings E.C."/>
            <person name="Chiamaka E.L."/>
            <person name="Frigard R.A."/>
            <person name="Pippel M."/>
            <person name="Attardo G.M."/>
            <person name="Benoit J.B."/>
            <person name="Bornberg-Bauer E."/>
            <person name="Tobe S.S."/>
        </authorList>
    </citation>
    <scope>NUCLEOTIDE SEQUENCE</scope>
    <source>
        <strain evidence="4">Stay&amp;Tobe</strain>
    </source>
</reference>
<dbReference type="PANTHER" id="PTHR43798">
    <property type="entry name" value="MONOACYLGLYCEROL LIPASE"/>
    <property type="match status" value="1"/>
</dbReference>
<dbReference type="InterPro" id="IPR050266">
    <property type="entry name" value="AB_hydrolase_sf"/>
</dbReference>
<keyword evidence="2" id="KW-0378">Hydrolase</keyword>
<evidence type="ECO:0000313" key="5">
    <source>
        <dbReference type="Proteomes" id="UP001233999"/>
    </source>
</evidence>
<dbReference type="Gene3D" id="3.40.50.1820">
    <property type="entry name" value="alpha/beta hydrolase"/>
    <property type="match status" value="2"/>
</dbReference>
<comment type="similarity">
    <text evidence="1">Belongs to the AB hydrolase superfamily.</text>
</comment>
<sequence>KWWGPENVRPILCLHGYQDNAGTWDTLIPLLPPEMSFLAIDLPGHGYSSHFPRGTPYHALDFVLTIRRIANIYGWDKISLLGHSYGSVISFIYSALYPEHVQYYIGVDSMKPLSIDPYKRLSKHAERLDQFLYLDSLDPENRPSYTYEGAVDHLHKSIKKWLSREGCEILSRRGTVKLADGSYSFSRDPRLKEFIDLGFSHSLAMAFAANIRCKILYIKANQGLEFEKPELRDEFFNAMVSTDRHPKIFKISIATLAVKVYMLRLVARTLHQHCGDVLRLQRMNTHNAATKALEREIREVQIPVPWGHIAGKWWGPENVRPLLCLHGYQDNAGTWDTLIPLLPPEMSFLAIDLPGHGYSSHFPKGIPYHASEFVLAIRQIANNYSWDKISFLCHSYGTVISIVYSALYPEHVQHLVGVDSMKPLSIDPDKMLSRQAERFNQFLQLDTLDPKSRPSYTYEGAVDLLYKSLKKWASREGCEILSKRGIVKLDDGSYTFSRDPRIKFIELGFSHALVMEFAAKLRCKILYIKANKGLLFEKPEFKEEFFNVVKNSAGYFERHFVDGLHHVHLDNPEIVAPLITEFLKNCPGDTLQMKRMPENDPNGAPSYTYEQIVDHLYKAIQHWASREACEILLKRGSVKLTDGRYAFRRDPRLKAFADVGFTHDFDMLLATKVRCNMLIILANQGFIYETPEIREKFLNIVRIQLHIMNIIE</sequence>
<organism evidence="4 5">
    <name type="scientific">Diploptera punctata</name>
    <name type="common">Pacific beetle cockroach</name>
    <dbReference type="NCBI Taxonomy" id="6984"/>
    <lineage>
        <taxon>Eukaryota</taxon>
        <taxon>Metazoa</taxon>
        <taxon>Ecdysozoa</taxon>
        <taxon>Arthropoda</taxon>
        <taxon>Hexapoda</taxon>
        <taxon>Insecta</taxon>
        <taxon>Pterygota</taxon>
        <taxon>Neoptera</taxon>
        <taxon>Polyneoptera</taxon>
        <taxon>Dictyoptera</taxon>
        <taxon>Blattodea</taxon>
        <taxon>Blaberoidea</taxon>
        <taxon>Blaberidae</taxon>
        <taxon>Diplopterinae</taxon>
        <taxon>Diploptera</taxon>
    </lineage>
</organism>